<protein>
    <submittedName>
        <fullName evidence="2">Glyoxalase</fullName>
    </submittedName>
</protein>
<name>A0A2S0KCY5_9ACTN</name>
<dbReference type="KEGG" id="git:C6V83_03845"/>
<dbReference type="OrthoDB" id="4265398at2"/>
<evidence type="ECO:0000313" key="2">
    <source>
        <dbReference type="EMBL" id="AVL99542.1"/>
    </source>
</evidence>
<dbReference type="Pfam" id="PF00903">
    <property type="entry name" value="Glyoxalase"/>
    <property type="match status" value="1"/>
</dbReference>
<dbReference type="RefSeq" id="WP_105941277.1">
    <property type="nucleotide sequence ID" value="NZ_CP027433.1"/>
</dbReference>
<dbReference type="EMBL" id="CP027433">
    <property type="protein sequence ID" value="AVL99542.1"/>
    <property type="molecule type" value="Genomic_DNA"/>
</dbReference>
<dbReference type="PROSITE" id="PS51819">
    <property type="entry name" value="VOC"/>
    <property type="match status" value="1"/>
</dbReference>
<organism evidence="2 3">
    <name type="scientific">Gordonia iterans</name>
    <dbReference type="NCBI Taxonomy" id="1004901"/>
    <lineage>
        <taxon>Bacteria</taxon>
        <taxon>Bacillati</taxon>
        <taxon>Actinomycetota</taxon>
        <taxon>Actinomycetes</taxon>
        <taxon>Mycobacteriales</taxon>
        <taxon>Gordoniaceae</taxon>
        <taxon>Gordonia</taxon>
    </lineage>
</organism>
<dbReference type="Gene3D" id="3.10.180.10">
    <property type="entry name" value="2,3-Dihydroxybiphenyl 1,2-Dioxygenase, domain 1"/>
    <property type="match status" value="1"/>
</dbReference>
<dbReference type="PANTHER" id="PTHR36503:SF2">
    <property type="entry name" value="BLR2408 PROTEIN"/>
    <property type="match status" value="1"/>
</dbReference>
<dbReference type="InterPro" id="IPR004360">
    <property type="entry name" value="Glyas_Fos-R_dOase_dom"/>
</dbReference>
<dbReference type="AlphaFoldDB" id="A0A2S0KCY5"/>
<dbReference type="Proteomes" id="UP000239814">
    <property type="component" value="Chromosome"/>
</dbReference>
<dbReference type="InterPro" id="IPR029068">
    <property type="entry name" value="Glyas_Bleomycin-R_OHBP_Dase"/>
</dbReference>
<keyword evidence="3" id="KW-1185">Reference proteome</keyword>
<accession>A0A2S0KCY5</accession>
<sequence length="144" mass="16047">MHDMIFVNLPVADLDRSRAFFEGLGYRFDDRFCDGNALALVLGDAIVAMLLRRDFYATFTDKKIVDATAESETLLALSASSRDEVDSLVDKAVEHGATAGRTEDHGFMYGRTYDDLDGHTWEIMWMEPAAVEAGPEEYAKQQGV</sequence>
<evidence type="ECO:0000259" key="1">
    <source>
        <dbReference type="PROSITE" id="PS51819"/>
    </source>
</evidence>
<feature type="domain" description="VOC" evidence="1">
    <location>
        <begin position="3"/>
        <end position="126"/>
    </location>
</feature>
<dbReference type="PANTHER" id="PTHR36503">
    <property type="entry name" value="BLR2520 PROTEIN"/>
    <property type="match status" value="1"/>
</dbReference>
<proteinExistence type="predicted"/>
<dbReference type="SUPFAM" id="SSF54593">
    <property type="entry name" value="Glyoxalase/Bleomycin resistance protein/Dihydroxybiphenyl dioxygenase"/>
    <property type="match status" value="1"/>
</dbReference>
<reference evidence="2 3" key="1">
    <citation type="submission" date="2018-03" db="EMBL/GenBank/DDBJ databases">
        <title>Characteristics and genome of n-alkane degrading marine bacteria Gordonia iterans isolated from crude oil contaminated in Tae-an, South Korea.</title>
        <authorList>
            <person name="Lee S.-S."/>
            <person name="Kim H."/>
        </authorList>
    </citation>
    <scope>NUCLEOTIDE SEQUENCE [LARGE SCALE GENOMIC DNA]</scope>
    <source>
        <strain evidence="2 3">Co17</strain>
    </source>
</reference>
<evidence type="ECO:0000313" key="3">
    <source>
        <dbReference type="Proteomes" id="UP000239814"/>
    </source>
</evidence>
<dbReference type="InterPro" id="IPR037523">
    <property type="entry name" value="VOC_core"/>
</dbReference>
<gene>
    <name evidence="2" type="ORF">C6V83_03845</name>
</gene>